<dbReference type="PANTHER" id="PTHR43531">
    <property type="entry name" value="PROTEIN ICFG"/>
    <property type="match status" value="1"/>
</dbReference>
<evidence type="ECO:0000259" key="7">
    <source>
        <dbReference type="PROSITE" id="PS50885"/>
    </source>
</evidence>
<keyword evidence="4" id="KW-0807">Transducer</keyword>
<feature type="compositionally biased region" description="Low complexity" evidence="5">
    <location>
        <begin position="849"/>
        <end position="861"/>
    </location>
</feature>
<evidence type="ECO:0000256" key="5">
    <source>
        <dbReference type="SAM" id="MobiDB-lite"/>
    </source>
</evidence>
<proteinExistence type="inferred from homology"/>
<feature type="domain" description="HAMP" evidence="7">
    <location>
        <begin position="543"/>
        <end position="595"/>
    </location>
</feature>
<dbReference type="FunFam" id="1.10.287.950:FF:000001">
    <property type="entry name" value="Methyl-accepting chemotaxis sensory transducer"/>
    <property type="match status" value="1"/>
</dbReference>
<dbReference type="SMART" id="SM00283">
    <property type="entry name" value="MA"/>
    <property type="match status" value="1"/>
</dbReference>
<feature type="compositionally biased region" description="Low complexity" evidence="5">
    <location>
        <begin position="815"/>
        <end position="831"/>
    </location>
</feature>
<dbReference type="InterPro" id="IPR004089">
    <property type="entry name" value="MCPsignal_dom"/>
</dbReference>
<dbReference type="InterPro" id="IPR004090">
    <property type="entry name" value="Chemotax_Me-accpt_rcpt"/>
</dbReference>
<dbReference type="PRINTS" id="PR00260">
    <property type="entry name" value="CHEMTRNSDUCR"/>
</dbReference>
<dbReference type="GO" id="GO:0004888">
    <property type="term" value="F:transmembrane signaling receptor activity"/>
    <property type="evidence" value="ECO:0007669"/>
    <property type="project" value="InterPro"/>
</dbReference>
<feature type="compositionally biased region" description="Pro residues" evidence="5">
    <location>
        <begin position="862"/>
        <end position="872"/>
    </location>
</feature>
<name>B8JCH6_ANAD2</name>
<comment type="similarity">
    <text evidence="3">Belongs to the methyl-accepting chemotaxis (MCP) protein family.</text>
</comment>
<dbReference type="Gene3D" id="1.20.120.1530">
    <property type="match status" value="2"/>
</dbReference>
<dbReference type="GO" id="GO:0005886">
    <property type="term" value="C:plasma membrane"/>
    <property type="evidence" value="ECO:0007669"/>
    <property type="project" value="TreeGrafter"/>
</dbReference>
<dbReference type="InterPro" id="IPR051310">
    <property type="entry name" value="MCP_chemotaxis"/>
</dbReference>
<dbReference type="CDD" id="cd11386">
    <property type="entry name" value="MCP_signal"/>
    <property type="match status" value="1"/>
</dbReference>
<dbReference type="InterPro" id="IPR003660">
    <property type="entry name" value="HAMP_dom"/>
</dbReference>
<dbReference type="Proteomes" id="UP000007089">
    <property type="component" value="Chromosome"/>
</dbReference>
<feature type="compositionally biased region" description="Low complexity" evidence="5">
    <location>
        <begin position="873"/>
        <end position="890"/>
    </location>
</feature>
<feature type="domain" description="HAMP" evidence="7">
    <location>
        <begin position="271"/>
        <end position="323"/>
    </location>
</feature>
<dbReference type="KEGG" id="acp:A2cp1_2579"/>
<dbReference type="EMBL" id="CP001359">
    <property type="protein sequence ID" value="ACL65916.1"/>
    <property type="molecule type" value="Genomic_DNA"/>
</dbReference>
<dbReference type="GO" id="GO:0007165">
    <property type="term" value="P:signal transduction"/>
    <property type="evidence" value="ECO:0007669"/>
    <property type="project" value="UniProtKB-KW"/>
</dbReference>
<evidence type="ECO:0000256" key="1">
    <source>
        <dbReference type="ARBA" id="ARBA00004370"/>
    </source>
</evidence>
<evidence type="ECO:0000313" key="9">
    <source>
        <dbReference type="Proteomes" id="UP000007089"/>
    </source>
</evidence>
<dbReference type="PROSITE" id="PS50111">
    <property type="entry name" value="CHEMOTAXIS_TRANSDUC_2"/>
    <property type="match status" value="1"/>
</dbReference>
<keyword evidence="2" id="KW-0145">Chemotaxis</keyword>
<dbReference type="Pfam" id="PF18947">
    <property type="entry name" value="HAMP_2"/>
    <property type="match status" value="3"/>
</dbReference>
<keyword evidence="9" id="KW-1185">Reference proteome</keyword>
<evidence type="ECO:0000256" key="2">
    <source>
        <dbReference type="ARBA" id="ARBA00022500"/>
    </source>
</evidence>
<dbReference type="SMART" id="SM00304">
    <property type="entry name" value="HAMP"/>
    <property type="match status" value="3"/>
</dbReference>
<gene>
    <name evidence="8" type="ordered locus">A2cp1_2579</name>
</gene>
<dbReference type="GO" id="GO:0006935">
    <property type="term" value="P:chemotaxis"/>
    <property type="evidence" value="ECO:0007669"/>
    <property type="project" value="UniProtKB-KW"/>
</dbReference>
<evidence type="ECO:0000256" key="3">
    <source>
        <dbReference type="ARBA" id="ARBA00029447"/>
    </source>
</evidence>
<dbReference type="AlphaFoldDB" id="B8JCH6"/>
<feature type="compositionally biased region" description="Acidic residues" evidence="5">
    <location>
        <begin position="896"/>
        <end position="905"/>
    </location>
</feature>
<evidence type="ECO:0000256" key="4">
    <source>
        <dbReference type="PROSITE-ProRule" id="PRU00284"/>
    </source>
</evidence>
<dbReference type="PROSITE" id="PS50885">
    <property type="entry name" value="HAMP"/>
    <property type="match status" value="2"/>
</dbReference>
<organism evidence="8 9">
    <name type="scientific">Anaeromyxobacter dehalogenans (strain ATCC BAA-258 / DSM 21875 / 2CP-1)</name>
    <dbReference type="NCBI Taxonomy" id="455488"/>
    <lineage>
        <taxon>Bacteria</taxon>
        <taxon>Pseudomonadati</taxon>
        <taxon>Myxococcota</taxon>
        <taxon>Myxococcia</taxon>
        <taxon>Myxococcales</taxon>
        <taxon>Cystobacterineae</taxon>
        <taxon>Anaeromyxobacteraceae</taxon>
        <taxon>Anaeromyxobacter</taxon>
    </lineage>
</organism>
<dbReference type="Gene3D" id="1.10.287.950">
    <property type="entry name" value="Methyl-accepting chemotaxis protein"/>
    <property type="match status" value="1"/>
</dbReference>
<comment type="subcellular location">
    <subcellularLocation>
        <location evidence="1">Membrane</location>
    </subcellularLocation>
</comment>
<dbReference type="Pfam" id="PF00015">
    <property type="entry name" value="MCPsignal"/>
    <property type="match status" value="1"/>
</dbReference>
<reference evidence="8" key="1">
    <citation type="submission" date="2009-01" db="EMBL/GenBank/DDBJ databases">
        <title>Complete sequence of Anaeromyxobacter dehalogenans 2CP-1.</title>
        <authorList>
            <consortium name="US DOE Joint Genome Institute"/>
            <person name="Lucas S."/>
            <person name="Copeland A."/>
            <person name="Lapidus A."/>
            <person name="Glavina del Rio T."/>
            <person name="Dalin E."/>
            <person name="Tice H."/>
            <person name="Bruce D."/>
            <person name="Goodwin L."/>
            <person name="Pitluck S."/>
            <person name="Saunders E."/>
            <person name="Brettin T."/>
            <person name="Detter J.C."/>
            <person name="Han C."/>
            <person name="Larimer F."/>
            <person name="Land M."/>
            <person name="Hauser L."/>
            <person name="Kyrpides N."/>
            <person name="Ovchinnikova G."/>
            <person name="Beliaev A.S."/>
            <person name="Richardson P."/>
        </authorList>
    </citation>
    <scope>NUCLEOTIDE SEQUENCE</scope>
    <source>
        <strain evidence="8">2CP-1</strain>
    </source>
</reference>
<evidence type="ECO:0000259" key="6">
    <source>
        <dbReference type="PROSITE" id="PS50111"/>
    </source>
</evidence>
<accession>B8JCH6</accession>
<feature type="domain" description="Methyl-accepting transducer" evidence="6">
    <location>
        <begin position="600"/>
        <end position="829"/>
    </location>
</feature>
<evidence type="ECO:0000313" key="8">
    <source>
        <dbReference type="EMBL" id="ACL65916.1"/>
    </source>
</evidence>
<dbReference type="HOGENOM" id="CLU_000445_107_7_7"/>
<feature type="region of interest" description="Disordered" evidence="5">
    <location>
        <begin position="811"/>
        <end position="831"/>
    </location>
</feature>
<dbReference type="PANTHER" id="PTHR43531:SF11">
    <property type="entry name" value="METHYL-ACCEPTING CHEMOTAXIS PROTEIN 3"/>
    <property type="match status" value="1"/>
</dbReference>
<dbReference type="SUPFAM" id="SSF58104">
    <property type="entry name" value="Methyl-accepting chemotaxis protein (MCP) signaling domain"/>
    <property type="match status" value="1"/>
</dbReference>
<feature type="region of interest" description="Disordered" evidence="5">
    <location>
        <begin position="629"/>
        <end position="654"/>
    </location>
</feature>
<feature type="region of interest" description="Disordered" evidence="5">
    <location>
        <begin position="847"/>
        <end position="905"/>
    </location>
</feature>
<protein>
    <submittedName>
        <fullName evidence="8">Methyl-accepting chemotaxis sensory transducer</fullName>
    </submittedName>
</protein>
<sequence length="905" mass="94806">MKTRNTNNGKLIFAGFLAANILAVAIGATSFFTVRRLSGSLTAVTNQELPAALALARVRAAVNGVMRAANGMMSPRISGDAETREAVFTLAEGSLRDLAQARKVFDGVTHAAAERDVWGRVSGSLDAWNGLVAAYVDAVRRRETQLTPEADERCWILYQRLRGKQVEFAPLLDGMIEASAKDAQALEAESAVAAGRSQLTVAVLVIAGSIAMLAIAWLLARRVSRAIGAMVTETGRLSAAVEAGRLDVRGDLARVDPDFRPVVQGINATMDAYARPIRMAADCVTRIAQGDIPEPITDRYEGDFDRIKEALNGCIASLSGVLGAMEATGRAQDEGDIEAFVEEERFQGAYRRVAASMNAGLRTHVSAILEMLTTFGAYGEGDFEPKLAPRKGKQAVANETCDRIRDNLRAVAAEVQALTAAAAEGRLSTRADAARFQGDWRTLVEGVNGTLDAIVGPLKVASNVVDEISRGAIPPPVAEAWSGDFVRLKDHLNGCIAAVNLLAADANRLAEAAVAGSLDARADAARHQGDFRRIVEGVNRTLDAVLAPVEEAAGVLEKLAHRDLRARVQGTYQGGHARIADSVNGTATALHDALAQVNDAVEQVSSAAAQIAASSQAVASGASQQASSLEQTSSSIEEVSGMTKQSSDNAQQANQLAVTARGAATEGATAVEQMQGAMARIKASAEGTAQIIKDINEIAFQTNLLALNAAVEAARAGEAGRGFAVVAEEVRSLALRSKEAANKTEALIRDSVKQAGEGEVTARHVAAKLGEIVQGIGKVTDIVSEIAAAAREQSTGIEQVNKAIAEMDKVTQQNAASAEESSSAASELSGQSEELAAMVGAFQLDRSQRQAAPRRPAAAPVRSPPVAPPGARPRPGTNGAGALASSRALAEQAFPMDDDAEIRDF</sequence>
<dbReference type="RefSeq" id="WP_012633704.1">
    <property type="nucleotide sequence ID" value="NC_011891.1"/>
</dbReference>